<dbReference type="OrthoDB" id="9342482at2"/>
<dbReference type="STRING" id="889453.SAMN03080601_01913"/>
<protein>
    <submittedName>
        <fullName evidence="1">Uncharacterized protein</fullName>
    </submittedName>
</protein>
<dbReference type="KEGG" id="asx:CDL62_03285"/>
<gene>
    <name evidence="1" type="ORF">SAMN03080601_01913</name>
</gene>
<dbReference type="EMBL" id="FUYV01000010">
    <property type="protein sequence ID" value="SKC10364.1"/>
    <property type="molecule type" value="Genomic_DNA"/>
</dbReference>
<sequence>MKKILTLITLNFVFFSASTQISTDELPVSFNETIGVAIQNRETDLKIMPSLDMARIQQEDERDAQNGLPPRFGFPHAVSFNLLNSGVWTTLPNGDRIWQLSIHCPGALSINLLYDQFWLPEKAKLFLYTDDRKHILGAFTSRNNKGSANDIQGFATGLLYGRTIIL</sequence>
<reference evidence="1 2" key="1">
    <citation type="submission" date="2017-02" db="EMBL/GenBank/DDBJ databases">
        <authorList>
            <person name="Peterson S.W."/>
        </authorList>
    </citation>
    <scope>NUCLEOTIDE SEQUENCE [LARGE SCALE GENOMIC DNA]</scope>
    <source>
        <strain evidence="1 2">DSM 24412</strain>
    </source>
</reference>
<accession>A0A1T5GPJ5</accession>
<evidence type="ECO:0000313" key="1">
    <source>
        <dbReference type="EMBL" id="SKC10364.1"/>
    </source>
</evidence>
<name>A0A1T5GPJ5_9BACT</name>
<dbReference type="Proteomes" id="UP000191055">
    <property type="component" value="Unassembled WGS sequence"/>
</dbReference>
<evidence type="ECO:0000313" key="2">
    <source>
        <dbReference type="Proteomes" id="UP000191055"/>
    </source>
</evidence>
<proteinExistence type="predicted"/>
<keyword evidence="2" id="KW-1185">Reference proteome</keyword>
<dbReference type="RefSeq" id="WP_079557657.1">
    <property type="nucleotide sequence ID" value="NZ_CP021904.1"/>
</dbReference>
<organism evidence="1 2">
    <name type="scientific">Alkalitalea saponilacus</name>
    <dbReference type="NCBI Taxonomy" id="889453"/>
    <lineage>
        <taxon>Bacteria</taxon>
        <taxon>Pseudomonadati</taxon>
        <taxon>Bacteroidota</taxon>
        <taxon>Bacteroidia</taxon>
        <taxon>Marinilabiliales</taxon>
        <taxon>Marinilabiliaceae</taxon>
        <taxon>Alkalitalea</taxon>
    </lineage>
</organism>
<dbReference type="AlphaFoldDB" id="A0A1T5GPJ5"/>